<dbReference type="PANTHER" id="PTHR43841">
    <property type="entry name" value="3-HYDROXYACYL-THIOESTER DEHYDRATASE HTDX-RELATED"/>
    <property type="match status" value="1"/>
</dbReference>
<dbReference type="SUPFAM" id="SSF54637">
    <property type="entry name" value="Thioesterase/thiol ester dehydrase-isomerase"/>
    <property type="match status" value="1"/>
</dbReference>
<organism evidence="2 3">
    <name type="scientific">Seminavis robusta</name>
    <dbReference type="NCBI Taxonomy" id="568900"/>
    <lineage>
        <taxon>Eukaryota</taxon>
        <taxon>Sar</taxon>
        <taxon>Stramenopiles</taxon>
        <taxon>Ochrophyta</taxon>
        <taxon>Bacillariophyta</taxon>
        <taxon>Bacillariophyceae</taxon>
        <taxon>Bacillariophycidae</taxon>
        <taxon>Naviculales</taxon>
        <taxon>Naviculaceae</taxon>
        <taxon>Seminavis</taxon>
    </lineage>
</organism>
<dbReference type="AlphaFoldDB" id="A0A9N8HL09"/>
<dbReference type="PANTHER" id="PTHR43841:SF3">
    <property type="entry name" value="(3R)-HYDROXYACYL-ACP DEHYDRATASE SUBUNIT HADB"/>
    <property type="match status" value="1"/>
</dbReference>
<dbReference type="InterPro" id="IPR029069">
    <property type="entry name" value="HotDog_dom_sf"/>
</dbReference>
<dbReference type="Gene3D" id="3.10.129.10">
    <property type="entry name" value="Hotdog Thioesterase"/>
    <property type="match status" value="1"/>
</dbReference>
<evidence type="ECO:0000313" key="3">
    <source>
        <dbReference type="Proteomes" id="UP001153069"/>
    </source>
</evidence>
<accession>A0A9N8HL09</accession>
<keyword evidence="3" id="KW-1185">Reference proteome</keyword>
<evidence type="ECO:0000259" key="1">
    <source>
        <dbReference type="Pfam" id="PF01575"/>
    </source>
</evidence>
<name>A0A9N8HL09_9STRA</name>
<evidence type="ECO:0000313" key="2">
    <source>
        <dbReference type="EMBL" id="CAB9514393.1"/>
    </source>
</evidence>
<proteinExistence type="predicted"/>
<sequence>MTRPPSLLSIYARAALGAVTKNHSLPSSFTATGILPNNNRVKLSLDIPEEDLPFTINRLHVRQFRRVVDDNVSANLHTSEIPVSYLQCLLNCLPMNQLTHANFPLNIVGSVHESIQITSHNPIPIDADTIPLQARCFVHPEMELSDKQDWIFTVVTLVQDLNTEEQGEREEDNPLPIMTITNKYRILNPQRNKLKNNSHTPKTIQPPEQDYENQKHWKQLAKWNFPVDSGRKYASLNGDINPIHMHPLSAKLFGYKSCIAHGMHSLCKLWSVLETNTEIQRNLRVQHTLTEDNHYEDDGDCRQEVTITARFVRPTLLPNPAVVAFWKPSSMSDTNTKITKSADGVDDSVLLLHDNANAVNKSYDYVIGTRHGQKDNQFKETVKGSIQITTATATSTSTSTS</sequence>
<dbReference type="Pfam" id="PF01575">
    <property type="entry name" value="MaoC_dehydratas"/>
    <property type="match status" value="1"/>
</dbReference>
<protein>
    <submittedName>
        <fullName evidence="2">Maoc domain protein dehydratase</fullName>
    </submittedName>
</protein>
<dbReference type="OrthoDB" id="198388at2759"/>
<gene>
    <name evidence="2" type="ORF">SEMRO_651_G181490.1</name>
</gene>
<reference evidence="2" key="1">
    <citation type="submission" date="2020-06" db="EMBL/GenBank/DDBJ databases">
        <authorList>
            <consortium name="Plant Systems Biology data submission"/>
        </authorList>
    </citation>
    <scope>NUCLEOTIDE SEQUENCE</scope>
    <source>
        <strain evidence="2">D6</strain>
    </source>
</reference>
<dbReference type="InterPro" id="IPR002539">
    <property type="entry name" value="MaoC-like_dom"/>
</dbReference>
<comment type="caution">
    <text evidence="2">The sequence shown here is derived from an EMBL/GenBank/DDBJ whole genome shotgun (WGS) entry which is preliminary data.</text>
</comment>
<feature type="domain" description="MaoC-like" evidence="1">
    <location>
        <begin position="227"/>
        <end position="273"/>
    </location>
</feature>
<dbReference type="Proteomes" id="UP001153069">
    <property type="component" value="Unassembled WGS sequence"/>
</dbReference>
<dbReference type="EMBL" id="CAICTM010000650">
    <property type="protein sequence ID" value="CAB9514393.1"/>
    <property type="molecule type" value="Genomic_DNA"/>
</dbReference>